<dbReference type="GO" id="GO:0006955">
    <property type="term" value="P:immune response"/>
    <property type="evidence" value="ECO:0000318"/>
    <property type="project" value="GO_Central"/>
</dbReference>
<dbReference type="InterPro" id="IPR050208">
    <property type="entry name" value="MHC_class-I_related"/>
</dbReference>
<dbReference type="PRINTS" id="PR01638">
    <property type="entry name" value="MHCCLASSI"/>
</dbReference>
<dbReference type="PANTHER" id="PTHR16675:SF242">
    <property type="entry name" value="MAJOR HISTOCOMPATIBILITY COMPLEX CLASS I-RELATED GENE PROTEIN"/>
    <property type="match status" value="1"/>
</dbReference>
<feature type="region of interest" description="Disordered" evidence="11">
    <location>
        <begin position="394"/>
        <end position="434"/>
    </location>
</feature>
<evidence type="ECO:0000256" key="10">
    <source>
        <dbReference type="RuleBase" id="RU004439"/>
    </source>
</evidence>
<dbReference type="SUPFAM" id="SSF54452">
    <property type="entry name" value="MHC antigen-recognition domain"/>
    <property type="match status" value="1"/>
</dbReference>
<evidence type="ECO:0000313" key="15">
    <source>
        <dbReference type="Proteomes" id="UP000001646"/>
    </source>
</evidence>
<evidence type="ECO:0000256" key="5">
    <source>
        <dbReference type="ARBA" id="ARBA00022859"/>
    </source>
</evidence>
<dbReference type="InParanoid" id="L7MZR7"/>
<dbReference type="GeneTree" id="ENSGT01150000286995"/>
<dbReference type="InterPro" id="IPR011161">
    <property type="entry name" value="MHC_I-like_Ag-recog"/>
</dbReference>
<feature type="domain" description="Ig-like" evidence="13">
    <location>
        <begin position="265"/>
        <end position="353"/>
    </location>
</feature>
<evidence type="ECO:0000256" key="1">
    <source>
        <dbReference type="ARBA" id="ARBA00004479"/>
    </source>
</evidence>
<evidence type="ECO:0000256" key="9">
    <source>
        <dbReference type="ARBA" id="ARBA00023180"/>
    </source>
</evidence>
<dbReference type="InterPro" id="IPR007110">
    <property type="entry name" value="Ig-like_dom"/>
</dbReference>
<evidence type="ECO:0000259" key="13">
    <source>
        <dbReference type="PROSITE" id="PS50835"/>
    </source>
</evidence>
<evidence type="ECO:0000256" key="11">
    <source>
        <dbReference type="SAM" id="MobiDB-lite"/>
    </source>
</evidence>
<dbReference type="GO" id="GO:0002474">
    <property type="term" value="P:antigen processing and presentation of peptide antigen via MHC class I"/>
    <property type="evidence" value="ECO:0007669"/>
    <property type="project" value="UniProtKB-KW"/>
</dbReference>
<dbReference type="InterPro" id="IPR036179">
    <property type="entry name" value="Ig-like_dom_sf"/>
</dbReference>
<dbReference type="Gene3D" id="2.60.40.10">
    <property type="entry name" value="Immunoglobulins"/>
    <property type="match status" value="1"/>
</dbReference>
<dbReference type="GO" id="GO:0005615">
    <property type="term" value="C:extracellular space"/>
    <property type="evidence" value="ECO:0000318"/>
    <property type="project" value="GO_Central"/>
</dbReference>
<evidence type="ECO:0000256" key="3">
    <source>
        <dbReference type="ARBA" id="ARBA00022692"/>
    </source>
</evidence>
<keyword evidence="6 12" id="KW-1133">Transmembrane helix</keyword>
<keyword evidence="8" id="KW-1015">Disulfide bond</keyword>
<feature type="transmembrane region" description="Helical" evidence="12">
    <location>
        <begin position="362"/>
        <end position="382"/>
    </location>
</feature>
<evidence type="ECO:0000256" key="8">
    <source>
        <dbReference type="ARBA" id="ARBA00023157"/>
    </source>
</evidence>
<dbReference type="Proteomes" id="UP000001646">
    <property type="component" value="Unplaced"/>
</dbReference>
<dbReference type="PROSITE" id="PS50835">
    <property type="entry name" value="IG_LIKE"/>
    <property type="match status" value="1"/>
</dbReference>
<dbReference type="Bgee" id="ENSACAG00000022634">
    <property type="expression patterns" value="Expressed in skeletal muscle tissue and 2 other cell types or tissues"/>
</dbReference>
<dbReference type="SMART" id="SM00407">
    <property type="entry name" value="IGc1"/>
    <property type="match status" value="1"/>
</dbReference>
<evidence type="ECO:0000313" key="14">
    <source>
        <dbReference type="Ensembl" id="ENSACAP00000007706.3"/>
    </source>
</evidence>
<dbReference type="InterPro" id="IPR013783">
    <property type="entry name" value="Ig-like_fold"/>
</dbReference>
<dbReference type="SUPFAM" id="SSF48726">
    <property type="entry name" value="Immunoglobulin"/>
    <property type="match status" value="1"/>
</dbReference>
<keyword evidence="7 12" id="KW-0472">Membrane</keyword>
<evidence type="ECO:0000256" key="6">
    <source>
        <dbReference type="ARBA" id="ARBA00022989"/>
    </source>
</evidence>
<dbReference type="Ensembl" id="ENSACAT00000007871.3">
    <property type="protein sequence ID" value="ENSACAP00000007706.3"/>
    <property type="gene ID" value="ENSACAG00000022634.2"/>
</dbReference>
<dbReference type="eggNOG" id="ENOG502RQEK">
    <property type="taxonomic scope" value="Eukaryota"/>
</dbReference>
<protein>
    <recommendedName>
        <fullName evidence="13">Ig-like domain-containing protein</fullName>
    </recommendedName>
</protein>
<dbReference type="FunFam" id="3.30.500.10:FF:000001">
    <property type="entry name" value="H-2 class I histocompatibility antigen, alpha chain"/>
    <property type="match status" value="1"/>
</dbReference>
<dbReference type="InterPro" id="IPR003006">
    <property type="entry name" value="Ig/MHC_CS"/>
</dbReference>
<sequence>MVNSGLLLVGCFPPGPIPARCASVRLQHHQQETFPPPNTTSRTLLSLLAMAGLLLLRVVSLLLGHPGIALPPPAPAVSSSSSHSLRYFYTAASEDNKWLSSFIIVGYVDDQRICQYDSIVREKRACVPWMSKVEEEDPSYWAEETEVSRNAEVFFKVSLVTANNRYNQSGGFHTLQQMYGCDLRKDESKGGYRQYAYDGKDFISFDKETLTWTAADVEAQITKRRWDAQSTRNQYLKAYLEEECIKWLQKYLEYGNETLLRTEKPEVKVTRKVDYDGMETLICRVGGFYPKDIDIEWTRDGEVWMQDTFHGLVSPNSDGTYYTWRSITVDPKERERYKCHVEHDGLPSPVDVAWEDPVSKSVLIGCAVGILLPITGLAVYFLKRQRVRRITAEKHQDDYKTVSASDQKFSISEEGSDKKSNTSKEGKFTAERVE</sequence>
<dbReference type="InterPro" id="IPR003597">
    <property type="entry name" value="Ig_C1-set"/>
</dbReference>
<name>L7MZR7_ANOCA</name>
<reference evidence="14" key="3">
    <citation type="submission" date="2025-09" db="UniProtKB">
        <authorList>
            <consortium name="Ensembl"/>
        </authorList>
    </citation>
    <scope>IDENTIFICATION</scope>
</reference>
<keyword evidence="5" id="KW-0391">Immunity</keyword>
<reference evidence="14" key="2">
    <citation type="submission" date="2025-08" db="UniProtKB">
        <authorList>
            <consortium name="Ensembl"/>
        </authorList>
    </citation>
    <scope>IDENTIFICATION</scope>
</reference>
<comment type="similarity">
    <text evidence="10">Belongs to the MHC class I family.</text>
</comment>
<feature type="compositionally biased region" description="Basic and acidic residues" evidence="11">
    <location>
        <begin position="415"/>
        <end position="434"/>
    </location>
</feature>
<dbReference type="InterPro" id="IPR011162">
    <property type="entry name" value="MHC_I/II-like_Ag-recog"/>
</dbReference>
<dbReference type="Pfam" id="PF00129">
    <property type="entry name" value="MHC_I"/>
    <property type="match status" value="1"/>
</dbReference>
<dbReference type="InterPro" id="IPR037055">
    <property type="entry name" value="MHC_I-like_Ag-recog_sf"/>
</dbReference>
<dbReference type="PANTHER" id="PTHR16675">
    <property type="entry name" value="MHC CLASS I-RELATED"/>
    <property type="match status" value="1"/>
</dbReference>
<comment type="subcellular location">
    <subcellularLocation>
        <location evidence="1">Membrane</location>
        <topology evidence="1">Single-pass type I membrane protein</topology>
    </subcellularLocation>
</comment>
<dbReference type="InterPro" id="IPR001039">
    <property type="entry name" value="MHC_I_a_a1/a2"/>
</dbReference>
<keyword evidence="2" id="KW-0490">MHC I</keyword>
<dbReference type="AlphaFoldDB" id="L7MZR7"/>
<reference evidence="14" key="1">
    <citation type="submission" date="2009-12" db="EMBL/GenBank/DDBJ databases">
        <title>The Genome Sequence of Anolis carolinensis (Green Anole Lizard).</title>
        <authorList>
            <consortium name="The Genome Sequencing Platform"/>
            <person name="Di Palma F."/>
            <person name="Alfoldi J."/>
            <person name="Heiman D."/>
            <person name="Young S."/>
            <person name="Grabherr M."/>
            <person name="Johnson J."/>
            <person name="Lander E.S."/>
            <person name="Lindblad-Toh K."/>
        </authorList>
    </citation>
    <scope>NUCLEOTIDE SEQUENCE [LARGE SCALE GENOMIC DNA]</scope>
    <source>
        <strain evidence="14">JBL SC #1</strain>
    </source>
</reference>
<dbReference type="FunFam" id="2.60.40.10:FF:000204">
    <property type="entry name" value="Major histocompatibility complex, class I-related protein"/>
    <property type="match status" value="1"/>
</dbReference>
<evidence type="ECO:0000256" key="2">
    <source>
        <dbReference type="ARBA" id="ARBA00022451"/>
    </source>
</evidence>
<keyword evidence="15" id="KW-1185">Reference proteome</keyword>
<keyword evidence="9" id="KW-0325">Glycoprotein</keyword>
<keyword evidence="3 12" id="KW-0812">Transmembrane</keyword>
<evidence type="ECO:0000256" key="7">
    <source>
        <dbReference type="ARBA" id="ARBA00023136"/>
    </source>
</evidence>
<dbReference type="Pfam" id="PF07654">
    <property type="entry name" value="C1-set"/>
    <property type="match status" value="1"/>
</dbReference>
<evidence type="ECO:0000256" key="4">
    <source>
        <dbReference type="ARBA" id="ARBA00022729"/>
    </source>
</evidence>
<organism evidence="14 15">
    <name type="scientific">Anolis carolinensis</name>
    <name type="common">Green anole</name>
    <name type="synonym">American chameleon</name>
    <dbReference type="NCBI Taxonomy" id="28377"/>
    <lineage>
        <taxon>Eukaryota</taxon>
        <taxon>Metazoa</taxon>
        <taxon>Chordata</taxon>
        <taxon>Craniata</taxon>
        <taxon>Vertebrata</taxon>
        <taxon>Euteleostomi</taxon>
        <taxon>Lepidosauria</taxon>
        <taxon>Squamata</taxon>
        <taxon>Bifurcata</taxon>
        <taxon>Unidentata</taxon>
        <taxon>Episquamata</taxon>
        <taxon>Toxicofera</taxon>
        <taxon>Iguania</taxon>
        <taxon>Dactyloidae</taxon>
        <taxon>Anolis</taxon>
    </lineage>
</organism>
<dbReference type="GO" id="GO:0009897">
    <property type="term" value="C:external side of plasma membrane"/>
    <property type="evidence" value="ECO:0000318"/>
    <property type="project" value="GO_Central"/>
</dbReference>
<dbReference type="CDD" id="cd07698">
    <property type="entry name" value="IgC1_MHC_I_alpha3"/>
    <property type="match status" value="1"/>
</dbReference>
<accession>L7MZR7</accession>
<evidence type="ECO:0000256" key="12">
    <source>
        <dbReference type="SAM" id="Phobius"/>
    </source>
</evidence>
<dbReference type="PROSITE" id="PS00290">
    <property type="entry name" value="IG_MHC"/>
    <property type="match status" value="1"/>
</dbReference>
<dbReference type="HOGENOM" id="CLU_047501_1_1_1"/>
<dbReference type="Gene3D" id="3.30.500.10">
    <property type="entry name" value="MHC class I-like antigen recognition-like"/>
    <property type="match status" value="1"/>
</dbReference>
<dbReference type="GO" id="GO:0042612">
    <property type="term" value="C:MHC class I protein complex"/>
    <property type="evidence" value="ECO:0007669"/>
    <property type="project" value="UniProtKB-KW"/>
</dbReference>
<keyword evidence="4" id="KW-0732">Signal</keyword>
<dbReference type="FunCoup" id="L7MZR7">
    <property type="interactions" value="148"/>
</dbReference>
<proteinExistence type="inferred from homology"/>